<dbReference type="EMBL" id="MDKC01000033">
    <property type="protein sequence ID" value="ODG90884.1"/>
    <property type="molecule type" value="Genomic_DNA"/>
</dbReference>
<dbReference type="Proteomes" id="UP000094580">
    <property type="component" value="Unassembled WGS sequence"/>
</dbReference>
<dbReference type="Gene3D" id="1.10.10.10">
    <property type="entry name" value="Winged helix-like DNA-binding domain superfamily/Winged helix DNA-binding domain"/>
    <property type="match status" value="1"/>
</dbReference>
<dbReference type="RefSeq" id="WP_069034746.1">
    <property type="nucleotide sequence ID" value="NZ_MDKC01000033.1"/>
</dbReference>
<dbReference type="SMART" id="SM00347">
    <property type="entry name" value="HTH_MARR"/>
    <property type="match status" value="1"/>
</dbReference>
<evidence type="ECO:0000256" key="3">
    <source>
        <dbReference type="ARBA" id="ARBA00023163"/>
    </source>
</evidence>
<dbReference type="InterPro" id="IPR036390">
    <property type="entry name" value="WH_DNA-bd_sf"/>
</dbReference>
<dbReference type="InterPro" id="IPR000835">
    <property type="entry name" value="HTH_MarR-typ"/>
</dbReference>
<keyword evidence="6" id="KW-1185">Reference proteome</keyword>
<proteinExistence type="predicted"/>
<protein>
    <submittedName>
        <fullName evidence="5">MarR family transcriptional regulator</fullName>
    </submittedName>
</protein>
<comment type="caution">
    <text evidence="5">The sequence shown here is derived from an EMBL/GenBank/DDBJ whole genome shotgun (WGS) entry which is preliminary data.</text>
</comment>
<dbReference type="Pfam" id="PF01047">
    <property type="entry name" value="MarR"/>
    <property type="match status" value="1"/>
</dbReference>
<evidence type="ECO:0000259" key="4">
    <source>
        <dbReference type="PROSITE" id="PS50995"/>
    </source>
</evidence>
<evidence type="ECO:0000256" key="2">
    <source>
        <dbReference type="ARBA" id="ARBA00023125"/>
    </source>
</evidence>
<keyword evidence="3" id="KW-0804">Transcription</keyword>
<name>A0ABX2ZQY3_9BACI</name>
<feature type="domain" description="HTH marR-type" evidence="4">
    <location>
        <begin position="9"/>
        <end position="151"/>
    </location>
</feature>
<sequence length="151" mass="17683">MNSNPNQIAEKFIQLLPLVFNKFNKQGTKNSLKNKQSELTHLQSHILEELFQTVDGISITELAQNISISKQQMTPLIKKLEEKEYVSKIQDPNDKRSVKIILTEKGKKVVTKRWEDFYHIFCERIGQLDEEDLLDLDYSMHKIIRILGKLE</sequence>
<dbReference type="PANTHER" id="PTHR42756:SF1">
    <property type="entry name" value="TRANSCRIPTIONAL REPRESSOR OF EMRAB OPERON"/>
    <property type="match status" value="1"/>
</dbReference>
<reference evidence="5 6" key="1">
    <citation type="submission" date="2016-07" db="EMBL/GenBank/DDBJ databases">
        <authorList>
            <person name="Townsley L."/>
            <person name="Shank E.A."/>
        </authorList>
    </citation>
    <scope>NUCLEOTIDE SEQUENCE [LARGE SCALE GENOMIC DNA]</scope>
    <source>
        <strain evidence="5 6">CH01</strain>
    </source>
</reference>
<dbReference type="PANTHER" id="PTHR42756">
    <property type="entry name" value="TRANSCRIPTIONAL REGULATOR, MARR"/>
    <property type="match status" value="1"/>
</dbReference>
<organism evidence="5 6">
    <name type="scientific">Gottfriedia luciferensis</name>
    <dbReference type="NCBI Taxonomy" id="178774"/>
    <lineage>
        <taxon>Bacteria</taxon>
        <taxon>Bacillati</taxon>
        <taxon>Bacillota</taxon>
        <taxon>Bacilli</taxon>
        <taxon>Bacillales</taxon>
        <taxon>Bacillaceae</taxon>
        <taxon>Gottfriedia</taxon>
    </lineage>
</organism>
<dbReference type="PROSITE" id="PS50995">
    <property type="entry name" value="HTH_MARR_2"/>
    <property type="match status" value="1"/>
</dbReference>
<gene>
    <name evidence="5" type="ORF">BED47_10605</name>
</gene>
<dbReference type="PRINTS" id="PR00598">
    <property type="entry name" value="HTHMARR"/>
</dbReference>
<evidence type="ECO:0000313" key="6">
    <source>
        <dbReference type="Proteomes" id="UP000094580"/>
    </source>
</evidence>
<keyword evidence="2" id="KW-0238">DNA-binding</keyword>
<accession>A0ABX2ZQY3</accession>
<evidence type="ECO:0000313" key="5">
    <source>
        <dbReference type="EMBL" id="ODG90884.1"/>
    </source>
</evidence>
<dbReference type="InterPro" id="IPR036388">
    <property type="entry name" value="WH-like_DNA-bd_sf"/>
</dbReference>
<dbReference type="SUPFAM" id="SSF46785">
    <property type="entry name" value="Winged helix' DNA-binding domain"/>
    <property type="match status" value="1"/>
</dbReference>
<evidence type="ECO:0000256" key="1">
    <source>
        <dbReference type="ARBA" id="ARBA00023015"/>
    </source>
</evidence>
<keyword evidence="1" id="KW-0805">Transcription regulation</keyword>